<sequence length="273" mass="31742">MKMEFYCPRWGSENIPWQDFMDRVQAAGYDGIEYAIDTSVSMQELDMVWELADKRNLRLIAQHYGTDAADFGEHRDIYGCWLERLLAYPMAKLNSQTGKDWFTFDQNMELLALSGDMAGKADASVVHETHRGKFSFAAHVTERYLQKMPNLRLTLDASHWCNVAESLLEDQSRALHRAIGRTDHIHARIGYAQGPQVPDPRCPEWREARQVHLDWWDRVAKLKSGEGSVLTVTPEFGPFPYMVHSPVNRKPLANQWTLNLWMMNVLKERWERM</sequence>
<dbReference type="InterPro" id="IPR036237">
    <property type="entry name" value="Xyl_isomerase-like_sf"/>
</dbReference>
<dbReference type="Proteomes" id="UP000597338">
    <property type="component" value="Unassembled WGS sequence"/>
</dbReference>
<name>A0ABQ1KYA2_9SPHI</name>
<comment type="caution">
    <text evidence="1">The sequence shown here is derived from an EMBL/GenBank/DDBJ whole genome shotgun (WGS) entry which is preliminary data.</text>
</comment>
<organism evidence="1 2">
    <name type="scientific">Parapedobacter defluvii</name>
    <dbReference type="NCBI Taxonomy" id="2045106"/>
    <lineage>
        <taxon>Bacteria</taxon>
        <taxon>Pseudomonadati</taxon>
        <taxon>Bacteroidota</taxon>
        <taxon>Sphingobacteriia</taxon>
        <taxon>Sphingobacteriales</taxon>
        <taxon>Sphingobacteriaceae</taxon>
        <taxon>Parapedobacter</taxon>
    </lineage>
</organism>
<reference evidence="2" key="1">
    <citation type="journal article" date="2019" name="Int. J. Syst. Evol. Microbiol.">
        <title>The Global Catalogue of Microorganisms (GCM) 10K type strain sequencing project: providing services to taxonomists for standard genome sequencing and annotation.</title>
        <authorList>
            <consortium name="The Broad Institute Genomics Platform"/>
            <consortium name="The Broad Institute Genome Sequencing Center for Infectious Disease"/>
            <person name="Wu L."/>
            <person name="Ma J."/>
        </authorList>
    </citation>
    <scope>NUCLEOTIDE SEQUENCE [LARGE SCALE GENOMIC DNA]</scope>
    <source>
        <strain evidence="2">CGMCC 1.15342</strain>
    </source>
</reference>
<dbReference type="Gene3D" id="3.20.20.150">
    <property type="entry name" value="Divalent-metal-dependent TIM barrel enzymes"/>
    <property type="match status" value="1"/>
</dbReference>
<evidence type="ECO:0000313" key="1">
    <source>
        <dbReference type="EMBL" id="GGC13241.1"/>
    </source>
</evidence>
<proteinExistence type="predicted"/>
<dbReference type="EMBL" id="BMIK01000001">
    <property type="protein sequence ID" value="GGC13241.1"/>
    <property type="molecule type" value="Genomic_DNA"/>
</dbReference>
<keyword evidence="2" id="KW-1185">Reference proteome</keyword>
<gene>
    <name evidence="1" type="ORF">GCM10011386_01110</name>
</gene>
<dbReference type="SUPFAM" id="SSF51658">
    <property type="entry name" value="Xylose isomerase-like"/>
    <property type="match status" value="1"/>
</dbReference>
<evidence type="ECO:0000313" key="2">
    <source>
        <dbReference type="Proteomes" id="UP000597338"/>
    </source>
</evidence>
<accession>A0ABQ1KYA2</accession>
<protein>
    <recommendedName>
        <fullName evidence="3">Sugar phosphate isomerase/epimerase</fullName>
    </recommendedName>
</protein>
<evidence type="ECO:0008006" key="3">
    <source>
        <dbReference type="Google" id="ProtNLM"/>
    </source>
</evidence>